<dbReference type="EMBL" id="CAKMRJ010004013">
    <property type="protein sequence ID" value="CAH1434871.1"/>
    <property type="molecule type" value="Genomic_DNA"/>
</dbReference>
<comment type="caution">
    <text evidence="2">The sequence shown here is derived from an EMBL/GenBank/DDBJ whole genome shotgun (WGS) entry which is preliminary data.</text>
</comment>
<gene>
    <name evidence="2" type="ORF">LVIROSA_LOCUS21351</name>
</gene>
<evidence type="ECO:0000256" key="1">
    <source>
        <dbReference type="SAM" id="MobiDB-lite"/>
    </source>
</evidence>
<sequence>MMMKKEKDELKSGDFGTLEWNDDIIEIDEEYDSDENEDMKLDELVFKVKKIYKKLVNDKMKFGKLIEFSKTKFKESDELKEMKEIFEQEFNYKSQKEVDGNEGDIHKDPNGQNTTENKIKNQPLILKERDEPSYDSEVIEDNINILGIEDGQEVNGGKRLKNHQCMIGNSSEKVFQTKRRYVLGRGMIETMKA</sequence>
<dbReference type="Proteomes" id="UP001157418">
    <property type="component" value="Unassembled WGS sequence"/>
</dbReference>
<organism evidence="2 3">
    <name type="scientific">Lactuca virosa</name>
    <dbReference type="NCBI Taxonomy" id="75947"/>
    <lineage>
        <taxon>Eukaryota</taxon>
        <taxon>Viridiplantae</taxon>
        <taxon>Streptophyta</taxon>
        <taxon>Embryophyta</taxon>
        <taxon>Tracheophyta</taxon>
        <taxon>Spermatophyta</taxon>
        <taxon>Magnoliopsida</taxon>
        <taxon>eudicotyledons</taxon>
        <taxon>Gunneridae</taxon>
        <taxon>Pentapetalae</taxon>
        <taxon>asterids</taxon>
        <taxon>campanulids</taxon>
        <taxon>Asterales</taxon>
        <taxon>Asteraceae</taxon>
        <taxon>Cichorioideae</taxon>
        <taxon>Cichorieae</taxon>
        <taxon>Lactucinae</taxon>
        <taxon>Lactuca</taxon>
    </lineage>
</organism>
<feature type="region of interest" description="Disordered" evidence="1">
    <location>
        <begin position="93"/>
        <end position="118"/>
    </location>
</feature>
<keyword evidence="3" id="KW-1185">Reference proteome</keyword>
<evidence type="ECO:0000313" key="3">
    <source>
        <dbReference type="Proteomes" id="UP001157418"/>
    </source>
</evidence>
<proteinExistence type="predicted"/>
<name>A0AAU9N6D3_9ASTR</name>
<protein>
    <submittedName>
        <fullName evidence="2">Uncharacterized protein</fullName>
    </submittedName>
</protein>
<evidence type="ECO:0000313" key="2">
    <source>
        <dbReference type="EMBL" id="CAH1434871.1"/>
    </source>
</evidence>
<feature type="compositionally biased region" description="Basic and acidic residues" evidence="1">
    <location>
        <begin position="94"/>
        <end position="109"/>
    </location>
</feature>
<dbReference type="AlphaFoldDB" id="A0AAU9N6D3"/>
<reference evidence="2 3" key="1">
    <citation type="submission" date="2022-01" db="EMBL/GenBank/DDBJ databases">
        <authorList>
            <person name="Xiong W."/>
            <person name="Schranz E."/>
        </authorList>
    </citation>
    <scope>NUCLEOTIDE SEQUENCE [LARGE SCALE GENOMIC DNA]</scope>
</reference>
<accession>A0AAU9N6D3</accession>